<keyword evidence="2" id="KW-1185">Reference proteome</keyword>
<evidence type="ECO:0000313" key="2">
    <source>
        <dbReference type="Proteomes" id="UP000789375"/>
    </source>
</evidence>
<dbReference type="AlphaFoldDB" id="A0A9N9NFX1"/>
<sequence>VSKTIECKLTGNNVKDDINVVVSYVIRLLKALVGELEQQKSKRSRMG</sequence>
<comment type="caution">
    <text evidence="1">The sequence shown here is derived from an EMBL/GenBank/DDBJ whole genome shotgun (WGS) entry which is preliminary data.</text>
</comment>
<name>A0A9N9NFX1_FUNMO</name>
<protein>
    <submittedName>
        <fullName evidence="1">11192_t:CDS:1</fullName>
    </submittedName>
</protein>
<organism evidence="1 2">
    <name type="scientific">Funneliformis mosseae</name>
    <name type="common">Endomycorrhizal fungus</name>
    <name type="synonym">Glomus mosseae</name>
    <dbReference type="NCBI Taxonomy" id="27381"/>
    <lineage>
        <taxon>Eukaryota</taxon>
        <taxon>Fungi</taxon>
        <taxon>Fungi incertae sedis</taxon>
        <taxon>Mucoromycota</taxon>
        <taxon>Glomeromycotina</taxon>
        <taxon>Glomeromycetes</taxon>
        <taxon>Glomerales</taxon>
        <taxon>Glomeraceae</taxon>
        <taxon>Funneliformis</taxon>
    </lineage>
</organism>
<feature type="non-terminal residue" evidence="1">
    <location>
        <position position="1"/>
    </location>
</feature>
<dbReference type="Proteomes" id="UP000789375">
    <property type="component" value="Unassembled WGS sequence"/>
</dbReference>
<gene>
    <name evidence="1" type="ORF">FMOSSE_LOCUS15596</name>
</gene>
<dbReference type="EMBL" id="CAJVPP010016572">
    <property type="protein sequence ID" value="CAG8730001.1"/>
    <property type="molecule type" value="Genomic_DNA"/>
</dbReference>
<accession>A0A9N9NFX1</accession>
<reference evidence="1" key="1">
    <citation type="submission" date="2021-06" db="EMBL/GenBank/DDBJ databases">
        <authorList>
            <person name="Kallberg Y."/>
            <person name="Tangrot J."/>
            <person name="Rosling A."/>
        </authorList>
    </citation>
    <scope>NUCLEOTIDE SEQUENCE</scope>
    <source>
        <strain evidence="1">87-6 pot B 2015</strain>
    </source>
</reference>
<proteinExistence type="predicted"/>
<evidence type="ECO:0000313" key="1">
    <source>
        <dbReference type="EMBL" id="CAG8730001.1"/>
    </source>
</evidence>